<dbReference type="Proteomes" id="UP000315440">
    <property type="component" value="Unassembled WGS sequence"/>
</dbReference>
<protein>
    <submittedName>
        <fullName evidence="1">Uncharacterized protein</fullName>
    </submittedName>
</protein>
<comment type="caution">
    <text evidence="1">The sequence shown here is derived from an EMBL/GenBank/DDBJ whole genome shotgun (WGS) entry which is preliminary data.</text>
</comment>
<dbReference type="EMBL" id="SJPQ01000006">
    <property type="protein sequence ID" value="TWT86137.1"/>
    <property type="molecule type" value="Genomic_DNA"/>
</dbReference>
<evidence type="ECO:0000313" key="1">
    <source>
        <dbReference type="EMBL" id="TWT86137.1"/>
    </source>
</evidence>
<keyword evidence="2" id="KW-1185">Reference proteome</keyword>
<proteinExistence type="predicted"/>
<gene>
    <name evidence="1" type="ORF">Mal64_38770</name>
</gene>
<sequence length="89" mass="10355">MFTPLKTFAYSLTHELCDYSRLIGDLSASDWFKTSSLQFLMRYETTITPLLERSYARLESQTKHIWGCPLVSLAGERWATSQLPMFGRR</sequence>
<dbReference type="AlphaFoldDB" id="A0A5C5ZGF5"/>
<name>A0A5C5ZGF5_9BACT</name>
<accession>A0A5C5ZGF5</accession>
<reference evidence="1 2" key="1">
    <citation type="submission" date="2019-02" db="EMBL/GenBank/DDBJ databases">
        <title>Deep-cultivation of Planctomycetes and their phenomic and genomic characterization uncovers novel biology.</title>
        <authorList>
            <person name="Wiegand S."/>
            <person name="Jogler M."/>
            <person name="Boedeker C."/>
            <person name="Pinto D."/>
            <person name="Vollmers J."/>
            <person name="Rivas-Marin E."/>
            <person name="Kohn T."/>
            <person name="Peeters S.H."/>
            <person name="Heuer A."/>
            <person name="Rast P."/>
            <person name="Oberbeckmann S."/>
            <person name="Bunk B."/>
            <person name="Jeske O."/>
            <person name="Meyerdierks A."/>
            <person name="Storesund J.E."/>
            <person name="Kallscheuer N."/>
            <person name="Luecker S."/>
            <person name="Lage O.M."/>
            <person name="Pohl T."/>
            <person name="Merkel B.J."/>
            <person name="Hornburger P."/>
            <person name="Mueller R.-W."/>
            <person name="Bruemmer F."/>
            <person name="Labrenz M."/>
            <person name="Spormann A.M."/>
            <person name="Op Den Camp H."/>
            <person name="Overmann J."/>
            <person name="Amann R."/>
            <person name="Jetten M.S.M."/>
            <person name="Mascher T."/>
            <person name="Medema M.H."/>
            <person name="Devos D.P."/>
            <person name="Kaster A.-K."/>
            <person name="Ovreas L."/>
            <person name="Rohde M."/>
            <person name="Galperin M.Y."/>
            <person name="Jogler C."/>
        </authorList>
    </citation>
    <scope>NUCLEOTIDE SEQUENCE [LARGE SCALE GENOMIC DNA]</scope>
    <source>
        <strain evidence="1 2">Mal64</strain>
    </source>
</reference>
<evidence type="ECO:0000313" key="2">
    <source>
        <dbReference type="Proteomes" id="UP000315440"/>
    </source>
</evidence>
<organism evidence="1 2">
    <name type="scientific">Pseudobythopirellula maris</name>
    <dbReference type="NCBI Taxonomy" id="2527991"/>
    <lineage>
        <taxon>Bacteria</taxon>
        <taxon>Pseudomonadati</taxon>
        <taxon>Planctomycetota</taxon>
        <taxon>Planctomycetia</taxon>
        <taxon>Pirellulales</taxon>
        <taxon>Lacipirellulaceae</taxon>
        <taxon>Pseudobythopirellula</taxon>
    </lineage>
</organism>